<keyword evidence="2 7" id="KW-0645">Protease</keyword>
<dbReference type="EMBL" id="FNKP01000003">
    <property type="protein sequence ID" value="SDR49366.1"/>
    <property type="molecule type" value="Genomic_DNA"/>
</dbReference>
<dbReference type="InterPro" id="IPR045090">
    <property type="entry name" value="Pept_M3A_M3B"/>
</dbReference>
<dbReference type="GO" id="GO:0005829">
    <property type="term" value="C:cytosol"/>
    <property type="evidence" value="ECO:0007669"/>
    <property type="project" value="UniProtKB-ARBA"/>
</dbReference>
<dbReference type="OrthoDB" id="9773538at2"/>
<evidence type="ECO:0000256" key="6">
    <source>
        <dbReference type="ARBA" id="ARBA00023049"/>
    </source>
</evidence>
<dbReference type="AlphaFoldDB" id="A0A1H1JH78"/>
<evidence type="ECO:0000259" key="8">
    <source>
        <dbReference type="Pfam" id="PF01432"/>
    </source>
</evidence>
<protein>
    <submittedName>
        <fullName evidence="9">Peptidyl-dipeptidase Dcp Metallo peptidase. MEROPS family M03A</fullName>
    </submittedName>
</protein>
<evidence type="ECO:0000313" key="10">
    <source>
        <dbReference type="Proteomes" id="UP000183487"/>
    </source>
</evidence>
<keyword evidence="3 7" id="KW-0479">Metal-binding</keyword>
<dbReference type="Proteomes" id="UP000183487">
    <property type="component" value="Unassembled WGS sequence"/>
</dbReference>
<dbReference type="InterPro" id="IPR024079">
    <property type="entry name" value="MetalloPept_cat_dom_sf"/>
</dbReference>
<dbReference type="Gene3D" id="1.10.1370.10">
    <property type="entry name" value="Neurolysin, domain 3"/>
    <property type="match status" value="1"/>
</dbReference>
<dbReference type="SUPFAM" id="SSF55486">
    <property type="entry name" value="Metalloproteases ('zincins'), catalytic domain"/>
    <property type="match status" value="1"/>
</dbReference>
<evidence type="ECO:0000256" key="2">
    <source>
        <dbReference type="ARBA" id="ARBA00022670"/>
    </source>
</evidence>
<accession>A0A1H1JH78</accession>
<organism evidence="9 10">
    <name type="scientific">Paraburkholderia fungorum</name>
    <dbReference type="NCBI Taxonomy" id="134537"/>
    <lineage>
        <taxon>Bacteria</taxon>
        <taxon>Pseudomonadati</taxon>
        <taxon>Pseudomonadota</taxon>
        <taxon>Betaproteobacteria</taxon>
        <taxon>Burkholderiales</taxon>
        <taxon>Burkholderiaceae</taxon>
        <taxon>Paraburkholderia</taxon>
    </lineage>
</organism>
<evidence type="ECO:0000256" key="4">
    <source>
        <dbReference type="ARBA" id="ARBA00022801"/>
    </source>
</evidence>
<keyword evidence="5 7" id="KW-0862">Zinc</keyword>
<dbReference type="Pfam" id="PF01432">
    <property type="entry name" value="Peptidase_M3"/>
    <property type="match status" value="1"/>
</dbReference>
<dbReference type="Gene3D" id="3.40.390.10">
    <property type="entry name" value="Collagenase (Catalytic Domain)"/>
    <property type="match status" value="1"/>
</dbReference>
<dbReference type="RefSeq" id="WP_074771595.1">
    <property type="nucleotide sequence ID" value="NZ_FNKP01000003.1"/>
</dbReference>
<sequence length="679" mass="76155">MTDHSNPLLRDWQTRYELPPFAQIQPEHFAPAFAELFIEHLAQIDALGANPDAPTFDNTVAAFDAAGARLDRVRLTFENLCSSESPPALQAVEREMSPLLAAHGSKVFMHAAFFARLHVVHEQAASLELNEEQQRLLSRVHTDFVRQGATLQGAARERFAAIAEQLAGLYTRFSQNVLADESSYQLPLTTEAELAGLPDFVRQSARSAAQERGVDGYVITLSRSLVQPFLTWSTRRDLREAAWRAWTNRGTAPDRDNRPLAHEILVLRSEQARLLGYDNYAEYALTDRMAATPEAVYALFEQVWEPAKASAARERQALVAQAEALGEPTDIEPWDWYYLAEKVRMARYALDDAEVKPYFSLEAMLNAMFDCANRLFGVRFVEQTGVPLYHADVRVWEVRRGDELVGVFVGDNYARPNKQGGAWMSVYRRQARNGGKAIPVVVNNNNFARGGDGPTLLSFDDVRTLFHEFGHGLHGLLSDVNYGRLSCTNVPQDYVELPSQLMENWATVPEVLAKHARHVTTNAAIPAVLIDRIRASQTFNQGFETVAYASSVLIDLALHLQKDPADIDIARFEEEECRRLGVPREVGMRHRLPHFGHIFGGDYYAAGYYVYMWAEVLEAEAFDVFEEAGDAFDPALAGKLLHYVYSAGDSREQRTAFRAFLGRDPQAASMLRKRGLLAA</sequence>
<dbReference type="InterPro" id="IPR034005">
    <property type="entry name" value="M3A_DCP"/>
</dbReference>
<name>A0A1H1JH78_9BURK</name>
<evidence type="ECO:0000256" key="3">
    <source>
        <dbReference type="ARBA" id="ARBA00022723"/>
    </source>
</evidence>
<keyword evidence="10" id="KW-1185">Reference proteome</keyword>
<proteinExistence type="inferred from homology"/>
<reference evidence="10" key="1">
    <citation type="submission" date="2016-10" db="EMBL/GenBank/DDBJ databases">
        <authorList>
            <person name="Varghese N."/>
        </authorList>
    </citation>
    <scope>NUCLEOTIDE SEQUENCE [LARGE SCALE GENOMIC DNA]</scope>
    <source>
        <strain evidence="10">GAS106B</strain>
    </source>
</reference>
<dbReference type="PANTHER" id="PTHR43660">
    <property type="entry name" value="DIPEPTIDYL CARBOXYPEPTIDASE"/>
    <property type="match status" value="1"/>
</dbReference>
<dbReference type="PANTHER" id="PTHR43660:SF1">
    <property type="entry name" value="DIPEPTIDYL CARBOXYPEPTIDASE"/>
    <property type="match status" value="1"/>
</dbReference>
<gene>
    <name evidence="9" type="ORF">SAMN05443245_6398</name>
</gene>
<dbReference type="GO" id="GO:0046872">
    <property type="term" value="F:metal ion binding"/>
    <property type="evidence" value="ECO:0007669"/>
    <property type="project" value="UniProtKB-UniRule"/>
</dbReference>
<evidence type="ECO:0000313" key="9">
    <source>
        <dbReference type="EMBL" id="SDR49366.1"/>
    </source>
</evidence>
<dbReference type="GO" id="GO:0006508">
    <property type="term" value="P:proteolysis"/>
    <property type="evidence" value="ECO:0007669"/>
    <property type="project" value="UniProtKB-KW"/>
</dbReference>
<comment type="similarity">
    <text evidence="1 7">Belongs to the peptidase M3 family.</text>
</comment>
<dbReference type="InterPro" id="IPR024077">
    <property type="entry name" value="Neurolysin/TOP_dom2"/>
</dbReference>
<keyword evidence="4 7" id="KW-0378">Hydrolase</keyword>
<keyword evidence="6 7" id="KW-0482">Metalloprotease</keyword>
<evidence type="ECO:0000256" key="1">
    <source>
        <dbReference type="ARBA" id="ARBA00006040"/>
    </source>
</evidence>
<dbReference type="CDD" id="cd06456">
    <property type="entry name" value="M3A_DCP"/>
    <property type="match status" value="1"/>
</dbReference>
<evidence type="ECO:0000256" key="7">
    <source>
        <dbReference type="RuleBase" id="RU003435"/>
    </source>
</evidence>
<dbReference type="FunFam" id="3.40.390.10:FF:000009">
    <property type="entry name" value="Oligopeptidase A"/>
    <property type="match status" value="1"/>
</dbReference>
<evidence type="ECO:0000256" key="5">
    <source>
        <dbReference type="ARBA" id="ARBA00022833"/>
    </source>
</evidence>
<feature type="domain" description="Peptidase M3A/M3B catalytic" evidence="8">
    <location>
        <begin position="230"/>
        <end position="675"/>
    </location>
</feature>
<dbReference type="InterPro" id="IPR001567">
    <property type="entry name" value="Pept_M3A_M3B_dom"/>
</dbReference>
<dbReference type="GO" id="GO:0004222">
    <property type="term" value="F:metalloendopeptidase activity"/>
    <property type="evidence" value="ECO:0007669"/>
    <property type="project" value="InterPro"/>
</dbReference>
<comment type="cofactor">
    <cofactor evidence="7">
        <name>Zn(2+)</name>
        <dbReference type="ChEBI" id="CHEBI:29105"/>
    </cofactor>
    <text evidence="7">Binds 1 zinc ion.</text>
</comment>